<dbReference type="EC" id="3.5.1.4" evidence="3 7"/>
<dbReference type="Pfam" id="PF00795">
    <property type="entry name" value="CN_hydrolase"/>
    <property type="match status" value="1"/>
</dbReference>
<comment type="function">
    <text evidence="7">Catalyzes the hydrolysis of short-chain aliphatic amides to their corresponding organic acids with release of ammonia.</text>
</comment>
<evidence type="ECO:0000256" key="4">
    <source>
        <dbReference type="ARBA" id="ARBA00019601"/>
    </source>
</evidence>
<comment type="catalytic activity">
    <reaction evidence="1 7">
        <text>a monocarboxylic acid amide + H2O = a monocarboxylate + NH4(+)</text>
        <dbReference type="Rhea" id="RHEA:12020"/>
        <dbReference type="ChEBI" id="CHEBI:15377"/>
        <dbReference type="ChEBI" id="CHEBI:28938"/>
        <dbReference type="ChEBI" id="CHEBI:35757"/>
        <dbReference type="ChEBI" id="CHEBI:83628"/>
        <dbReference type="EC" id="3.5.1.4"/>
    </reaction>
</comment>
<dbReference type="InterPro" id="IPR003010">
    <property type="entry name" value="C-N_Hydrolase"/>
</dbReference>
<dbReference type="OrthoDB" id="9811121at2"/>
<proteinExistence type="inferred from homology"/>
<feature type="active site" description="Proton donor" evidence="7">
    <location>
        <position position="134"/>
    </location>
</feature>
<evidence type="ECO:0000256" key="2">
    <source>
        <dbReference type="ARBA" id="ARBA00008457"/>
    </source>
</evidence>
<dbReference type="Gene3D" id="3.60.110.10">
    <property type="entry name" value="Carbon-nitrogen hydrolase"/>
    <property type="match status" value="1"/>
</dbReference>
<evidence type="ECO:0000256" key="5">
    <source>
        <dbReference type="ARBA" id="ARBA00022801"/>
    </source>
</evidence>
<dbReference type="EMBL" id="FNDN01000009">
    <property type="protein sequence ID" value="SDI65441.1"/>
    <property type="molecule type" value="Genomic_DNA"/>
</dbReference>
<comment type="function">
    <text evidence="7">Also exhibits in vitro acyl transferase activity, transferring the acyl moiety of short-chain amides to hydroxylamine to form hydroxamates.</text>
</comment>
<organism evidence="8 9">
    <name type="scientific">Rhodococcus triatomae</name>
    <dbReference type="NCBI Taxonomy" id="300028"/>
    <lineage>
        <taxon>Bacteria</taxon>
        <taxon>Bacillati</taxon>
        <taxon>Actinomycetota</taxon>
        <taxon>Actinomycetes</taxon>
        <taxon>Mycobacteriales</taxon>
        <taxon>Nocardiaceae</taxon>
        <taxon>Rhodococcus</taxon>
    </lineage>
</organism>
<dbReference type="CDD" id="cd07565">
    <property type="entry name" value="aliphatic_amidase"/>
    <property type="match status" value="1"/>
</dbReference>
<dbReference type="PANTHER" id="PTHR43674">
    <property type="entry name" value="NITRILASE C965.09-RELATED"/>
    <property type="match status" value="1"/>
</dbReference>
<dbReference type="PANTHER" id="PTHR43674:SF14">
    <property type="entry name" value="ALIPHATIC AMIDASE"/>
    <property type="match status" value="1"/>
</dbReference>
<dbReference type="AlphaFoldDB" id="A0A1G8MBW5"/>
<name>A0A1G8MBW5_9NOCA</name>
<dbReference type="SUPFAM" id="SSF56317">
    <property type="entry name" value="Carbon-nitrogen hydrolase"/>
    <property type="match status" value="1"/>
</dbReference>
<keyword evidence="9" id="KW-1185">Reference proteome</keyword>
<dbReference type="Proteomes" id="UP000183263">
    <property type="component" value="Unassembled WGS sequence"/>
</dbReference>
<keyword evidence="5 7" id="KW-0378">Hydrolase</keyword>
<protein>
    <recommendedName>
        <fullName evidence="4 7">Aliphatic amidase</fullName>
        <ecNumber evidence="3 7">3.5.1.4</ecNumber>
    </recommendedName>
    <alternativeName>
        <fullName evidence="6 7">Acylamide amidohydrolase</fullName>
    </alternativeName>
</protein>
<dbReference type="NCBIfam" id="NF009802">
    <property type="entry name" value="PRK13286.1"/>
    <property type="match status" value="1"/>
</dbReference>
<dbReference type="InterPro" id="IPR023719">
    <property type="entry name" value="Aliphatic_amidase"/>
</dbReference>
<feature type="active site" description="Proton acceptor" evidence="7">
    <location>
        <position position="59"/>
    </location>
</feature>
<comment type="similarity">
    <text evidence="2 7">Belongs to the carbon-nitrogen hydrolase superfamily. Aliphatic amidase family.</text>
</comment>
<evidence type="ECO:0000256" key="7">
    <source>
        <dbReference type="HAMAP-Rule" id="MF_01242"/>
    </source>
</evidence>
<dbReference type="PROSITE" id="PS50263">
    <property type="entry name" value="CN_HYDROLASE"/>
    <property type="match status" value="1"/>
</dbReference>
<evidence type="ECO:0000256" key="1">
    <source>
        <dbReference type="ARBA" id="ARBA00001311"/>
    </source>
</evidence>
<sequence>MRHGDISSSPDTVGVAVVNYKMPRLHTKAEVVENCYRIADMIDGMKLGLPGMDLVVFPEYSTQGIMYDNEEMFATAATVPGEETHIFAEACRRNKVWGVFSITGEQHEDHPKKPPYNTLVLIDDTGEIVQRYRKIMPWCPIEGWYPGDTTYVCTGPKGMKLSLIICDDGNYPEIWRDCAMKGAELIVRCQGYMYPAKDQQVLMSKAMAWANGCYVAVANAAGFDGVYSYFGHSAIIGFDGRTLGETGEEEFGIQYAQLSISAVRDARRYDQSQNHMFKLLHRGYTGVHAGGDGDKGVADCPFDFYKTWVTDAQRAQEQVEALTRSTVGVEECPVGVLPTEKTATA</sequence>
<evidence type="ECO:0000313" key="8">
    <source>
        <dbReference type="EMBL" id="SDI65441.1"/>
    </source>
</evidence>
<dbReference type="HAMAP" id="MF_01242">
    <property type="entry name" value="Aliphatic_amidase"/>
    <property type="match status" value="1"/>
</dbReference>
<dbReference type="InterPro" id="IPR036526">
    <property type="entry name" value="C-N_Hydrolase_sf"/>
</dbReference>
<accession>A0A1G8MBW5</accession>
<gene>
    <name evidence="7" type="primary">amiE</name>
    <name evidence="8" type="ORF">SAMN05444695_109171</name>
</gene>
<evidence type="ECO:0000256" key="3">
    <source>
        <dbReference type="ARBA" id="ARBA00012922"/>
    </source>
</evidence>
<reference evidence="8 9" key="1">
    <citation type="submission" date="2016-10" db="EMBL/GenBank/DDBJ databases">
        <authorList>
            <person name="de Groot N.N."/>
        </authorList>
    </citation>
    <scope>NUCLEOTIDE SEQUENCE [LARGE SCALE GENOMIC DNA]</scope>
    <source>
        <strain evidence="8 9">DSM 44892</strain>
    </source>
</reference>
<feature type="active site" description="Nucleophile" evidence="7">
    <location>
        <position position="166"/>
    </location>
</feature>
<evidence type="ECO:0000256" key="6">
    <source>
        <dbReference type="ARBA" id="ARBA00031010"/>
    </source>
</evidence>
<dbReference type="GO" id="GO:0004040">
    <property type="term" value="F:amidase activity"/>
    <property type="evidence" value="ECO:0007669"/>
    <property type="project" value="UniProtKB-UniRule"/>
</dbReference>
<evidence type="ECO:0000313" key="9">
    <source>
        <dbReference type="Proteomes" id="UP000183263"/>
    </source>
</evidence>
<dbReference type="RefSeq" id="WP_072736811.1">
    <property type="nucleotide sequence ID" value="NZ_CP048813.1"/>
</dbReference>
<dbReference type="InterPro" id="IPR050345">
    <property type="entry name" value="Aliph_Amidase/BUP"/>
</dbReference>